<name>A0ABR3WN23_9PEZI</name>
<dbReference type="InterPro" id="IPR007325">
    <property type="entry name" value="KFase/CYL"/>
</dbReference>
<evidence type="ECO:0000256" key="1">
    <source>
        <dbReference type="ARBA" id="ARBA00007865"/>
    </source>
</evidence>
<proteinExistence type="inferred from homology"/>
<evidence type="ECO:0000313" key="3">
    <source>
        <dbReference type="Proteomes" id="UP001586593"/>
    </source>
</evidence>
<evidence type="ECO:0000313" key="2">
    <source>
        <dbReference type="EMBL" id="KAL1865068.1"/>
    </source>
</evidence>
<reference evidence="2 3" key="1">
    <citation type="journal article" date="2024" name="Commun. Biol.">
        <title>Comparative genomic analysis of thermophilic fungi reveals convergent evolutionary adaptations and gene losses.</title>
        <authorList>
            <person name="Steindorff A.S."/>
            <person name="Aguilar-Pontes M.V."/>
            <person name="Robinson A.J."/>
            <person name="Andreopoulos B."/>
            <person name="LaButti K."/>
            <person name="Kuo A."/>
            <person name="Mondo S."/>
            <person name="Riley R."/>
            <person name="Otillar R."/>
            <person name="Haridas S."/>
            <person name="Lipzen A."/>
            <person name="Grimwood J."/>
            <person name="Schmutz J."/>
            <person name="Clum A."/>
            <person name="Reid I.D."/>
            <person name="Moisan M.C."/>
            <person name="Butler G."/>
            <person name="Nguyen T.T.M."/>
            <person name="Dewar K."/>
            <person name="Conant G."/>
            <person name="Drula E."/>
            <person name="Henrissat B."/>
            <person name="Hansel C."/>
            <person name="Singer S."/>
            <person name="Hutchinson M.I."/>
            <person name="de Vries R.P."/>
            <person name="Natvig D.O."/>
            <person name="Powell A.J."/>
            <person name="Tsang A."/>
            <person name="Grigoriev I.V."/>
        </authorList>
    </citation>
    <scope>NUCLEOTIDE SEQUENCE [LARGE SCALE GENOMIC DNA]</scope>
    <source>
        <strain evidence="2 3">ATCC 24622</strain>
    </source>
</reference>
<dbReference type="Pfam" id="PF04199">
    <property type="entry name" value="Cyclase"/>
    <property type="match status" value="1"/>
</dbReference>
<dbReference type="Gene3D" id="3.50.30.50">
    <property type="entry name" value="Putative cyclase"/>
    <property type="match status" value="1"/>
</dbReference>
<dbReference type="PANTHER" id="PTHR34861">
    <property type="match status" value="1"/>
</dbReference>
<gene>
    <name evidence="2" type="ORF">VTK73DRAFT_5523</name>
</gene>
<dbReference type="PANTHER" id="PTHR34861:SF11">
    <property type="entry name" value="CYCLASE"/>
    <property type="match status" value="1"/>
</dbReference>
<keyword evidence="3" id="KW-1185">Reference proteome</keyword>
<comment type="similarity">
    <text evidence="1">Belongs to the Cyclase 1 superfamily.</text>
</comment>
<sequence length="249" mass="28193">MSIPCSFDELKQRSGPPLNAWGLYGPDDELGRLNLITPDSVKRGRDSIRHGIRINLNLSFTSFPSLGPVRPPLRREIEHRVYCIDDIVTFNTQTSTQWDGFRHFAYKHWPEKDVYTYHGGMTEAEALDTSNHKYGTQNYAKHPITSRGVLLDVAGYIERHQLPPLSYFDLSTPITLDLLKATANDEGVTFQPGDICIVRTGWTEAFLSLSDEQREAMTKLRKGTVGIDQDEEVLRWHWESGIAAVASDT</sequence>
<dbReference type="EMBL" id="JAZHXJ010000308">
    <property type="protein sequence ID" value="KAL1865068.1"/>
    <property type="molecule type" value="Genomic_DNA"/>
</dbReference>
<dbReference type="InterPro" id="IPR037175">
    <property type="entry name" value="KFase_sf"/>
</dbReference>
<comment type="caution">
    <text evidence="2">The sequence shown here is derived from an EMBL/GenBank/DDBJ whole genome shotgun (WGS) entry which is preliminary data.</text>
</comment>
<dbReference type="Proteomes" id="UP001586593">
    <property type="component" value="Unassembled WGS sequence"/>
</dbReference>
<protein>
    <recommendedName>
        <fullName evidence="4">Cyclase</fullName>
    </recommendedName>
</protein>
<evidence type="ECO:0008006" key="4">
    <source>
        <dbReference type="Google" id="ProtNLM"/>
    </source>
</evidence>
<dbReference type="SUPFAM" id="SSF102198">
    <property type="entry name" value="Putative cyclase"/>
    <property type="match status" value="1"/>
</dbReference>
<organism evidence="2 3">
    <name type="scientific">Phialemonium thermophilum</name>
    <dbReference type="NCBI Taxonomy" id="223376"/>
    <lineage>
        <taxon>Eukaryota</taxon>
        <taxon>Fungi</taxon>
        <taxon>Dikarya</taxon>
        <taxon>Ascomycota</taxon>
        <taxon>Pezizomycotina</taxon>
        <taxon>Sordariomycetes</taxon>
        <taxon>Sordariomycetidae</taxon>
        <taxon>Cephalothecales</taxon>
        <taxon>Cephalothecaceae</taxon>
        <taxon>Phialemonium</taxon>
    </lineage>
</organism>
<accession>A0ABR3WN23</accession>